<keyword evidence="3" id="KW-1185">Reference proteome</keyword>
<dbReference type="AlphaFoldDB" id="A0A2I5TF80"/>
<organism evidence="2 3">
    <name type="scientific">Serratia sp. (strain ATCC 39006)</name>
    <name type="common">Prodigiosinella confusarubida</name>
    <dbReference type="NCBI Taxonomy" id="104623"/>
    <lineage>
        <taxon>Bacteria</taxon>
        <taxon>Pseudomonadati</taxon>
        <taxon>Pseudomonadota</taxon>
        <taxon>Gammaproteobacteria</taxon>
        <taxon>Enterobacterales</taxon>
        <taxon>Pectobacteriaceae</taxon>
        <taxon>Prodigiosinella</taxon>
    </lineage>
</organism>
<dbReference type="Gene3D" id="3.30.70.2590">
    <property type="match status" value="1"/>
</dbReference>
<accession>A0A2I5TF80</accession>
<dbReference type="Proteomes" id="UP000017700">
    <property type="component" value="Chromosome"/>
</dbReference>
<dbReference type="RefSeq" id="WP_021013639.1">
    <property type="nucleotide sequence ID" value="NZ_CP025084.1"/>
</dbReference>
<dbReference type="KEGG" id="sera:Ser39006_003190"/>
<reference evidence="2" key="4">
    <citation type="submission" date="2017-11" db="EMBL/GenBank/DDBJ databases">
        <title>Complete genome sequence of Serratia sp. ATCC 39006.</title>
        <authorList>
            <person name="Hampton H.G."/>
            <person name="Jackson S.A."/>
            <person name="Jauregui R."/>
            <person name="Poulter G.T.M."/>
            <person name="Salmond G.P.C."/>
            <person name="Fineran P.C."/>
        </authorList>
    </citation>
    <scope>NUCLEOTIDE SEQUENCE</scope>
    <source>
        <strain evidence="2">ATCC 39006</strain>
    </source>
</reference>
<dbReference type="EMBL" id="CP025084">
    <property type="protein sequence ID" value="AUH03225.1"/>
    <property type="molecule type" value="Genomic_DNA"/>
</dbReference>
<evidence type="ECO:0000313" key="2">
    <source>
        <dbReference type="EMBL" id="AUH03225.1"/>
    </source>
</evidence>
<dbReference type="EMBL" id="CP025085">
    <property type="protein sequence ID" value="AUG98910.1"/>
    <property type="molecule type" value="Genomic_DNA"/>
</dbReference>
<name>A0A2I5TF80_SERS3</name>
<dbReference type="Proteomes" id="UP000233778">
    <property type="component" value="Chromosome"/>
</dbReference>
<dbReference type="Pfam" id="PF03500">
    <property type="entry name" value="Cellsynth_D"/>
    <property type="match status" value="1"/>
</dbReference>
<evidence type="ECO:0000313" key="3">
    <source>
        <dbReference type="Proteomes" id="UP000017700"/>
    </source>
</evidence>
<evidence type="ECO:0000313" key="1">
    <source>
        <dbReference type="EMBL" id="AUG98910.1"/>
    </source>
</evidence>
<sequence length="163" mass="18472">MSERQQQTLDYYRQQQFQPGWISLLNVVVGGMIDNAGEQDATAFLRQTGEQLAEHYPLKEAVTVKGLECEINRILAMFHWGCVDIQPGEQSLEIFHLELPDSDNGLLKGEQWRMAMGAVLQGLYSRWLSAQNGNDHILLSCEKTDSDVVLLFRYQNAARGTAR</sequence>
<dbReference type="InterPro" id="IPR022798">
    <property type="entry name" value="BcsD_bac"/>
</dbReference>
<dbReference type="OrthoDB" id="6078279at2"/>
<protein>
    <submittedName>
        <fullName evidence="2">Cellulose synthase</fullName>
    </submittedName>
</protein>
<reference evidence="2" key="2">
    <citation type="submission" date="2013-09" db="EMBL/GenBank/DDBJ databases">
        <authorList>
            <person name="Wang G."/>
            <person name="Yang Y."/>
            <person name="Su Y."/>
        </authorList>
    </citation>
    <scope>NUCLEOTIDE SEQUENCE</scope>
    <source>
        <strain evidence="2">ATCC 39006</strain>
    </source>
</reference>
<proteinExistence type="predicted"/>
<dbReference type="KEGG" id="serq:CWC46_03190"/>
<dbReference type="STRING" id="104623.Ser39006_00362"/>
<dbReference type="InterPro" id="IPR038470">
    <property type="entry name" value="Cellsynth_D_sf"/>
</dbReference>
<evidence type="ECO:0000313" key="4">
    <source>
        <dbReference type="Proteomes" id="UP000233778"/>
    </source>
</evidence>
<reference evidence="2 3" key="1">
    <citation type="journal article" date="2013" name="Genome Announc.">
        <title>Draft genome sequence of Serratia sp. strain ATCC 39006, a model bacterium for analysis of the biosynthesis and regulation of prodigiosin, a carbapenem, and gas vesicles.</title>
        <authorList>
            <person name="Fineran P.C."/>
            <person name="Iglesias Cans M.C."/>
            <person name="Ramsay J.P."/>
            <person name="Wilf N.M."/>
            <person name="Cossyleon D."/>
            <person name="McNeil M.B."/>
            <person name="Williamson N.R."/>
            <person name="Monson R.E."/>
            <person name="Becher S.A."/>
            <person name="Stanton J.A."/>
            <person name="Brugger K."/>
            <person name="Brown S.D."/>
            <person name="Salmond G.P."/>
        </authorList>
    </citation>
    <scope>NUCLEOTIDE SEQUENCE [LARGE SCALE GENOMIC DNA]</scope>
    <source>
        <strain evidence="2">ATCC 39006</strain>
        <strain evidence="3">ATCC 39006 / SC 11482</strain>
    </source>
</reference>
<dbReference type="GO" id="GO:0030244">
    <property type="term" value="P:cellulose biosynthetic process"/>
    <property type="evidence" value="ECO:0007669"/>
    <property type="project" value="InterPro"/>
</dbReference>
<reference evidence="1 4" key="3">
    <citation type="submission" date="2017-11" db="EMBL/GenBank/DDBJ databases">
        <title>Complete genome sequence of Serratia sp. ATCC 39006 LacA.</title>
        <authorList>
            <person name="Hampton H.G."/>
            <person name="Jackson S.A."/>
            <person name="Jauregui R."/>
            <person name="Poulter G.T.M."/>
            <person name="Salmond G.P.C."/>
            <person name="Fineran P.C."/>
        </authorList>
    </citation>
    <scope>NUCLEOTIDE SEQUENCE [LARGE SCALE GENOMIC DNA]</scope>
    <source>
        <strain evidence="1 4">ATCC 39006</strain>
    </source>
</reference>
<gene>
    <name evidence="1" type="ORF">CWC46_03190</name>
    <name evidence="2" type="ORF">Ser39006_003190</name>
</gene>